<evidence type="ECO:0000313" key="9">
    <source>
        <dbReference type="Proteomes" id="UP000198379"/>
    </source>
</evidence>
<dbReference type="Pfam" id="PF13181">
    <property type="entry name" value="TPR_8"/>
    <property type="match status" value="1"/>
</dbReference>
<dbReference type="OrthoDB" id="1452766at2"/>
<evidence type="ECO:0000256" key="6">
    <source>
        <dbReference type="PROSITE-ProRule" id="PRU00339"/>
    </source>
</evidence>
<reference evidence="8 9" key="1">
    <citation type="submission" date="2017-06" db="EMBL/GenBank/DDBJ databases">
        <authorList>
            <person name="Kim H.J."/>
            <person name="Triplett B.A."/>
        </authorList>
    </citation>
    <scope>NUCLEOTIDE SEQUENCE [LARGE SCALE GENOMIC DNA]</scope>
    <source>
        <strain evidence="8 9">DSM 25597</strain>
    </source>
</reference>
<dbReference type="InterPro" id="IPR019734">
    <property type="entry name" value="TPR_rpt"/>
</dbReference>
<dbReference type="PROSITE" id="PS50005">
    <property type="entry name" value="TPR"/>
    <property type="match status" value="2"/>
</dbReference>
<dbReference type="InterPro" id="IPR011990">
    <property type="entry name" value="TPR-like_helical_dom_sf"/>
</dbReference>
<keyword evidence="7" id="KW-0472">Membrane</keyword>
<dbReference type="PANTHER" id="PTHR46630">
    <property type="entry name" value="TETRATRICOPEPTIDE REPEAT PROTEIN 29"/>
    <property type="match status" value="1"/>
</dbReference>
<dbReference type="GO" id="GO:0005737">
    <property type="term" value="C:cytoplasm"/>
    <property type="evidence" value="ECO:0007669"/>
    <property type="project" value="UniProtKB-SubCell"/>
</dbReference>
<dbReference type="Proteomes" id="UP000198379">
    <property type="component" value="Unassembled WGS sequence"/>
</dbReference>
<evidence type="ECO:0000256" key="2">
    <source>
        <dbReference type="ARBA" id="ARBA00022490"/>
    </source>
</evidence>
<protein>
    <submittedName>
        <fullName evidence="8">Tetratricopeptide repeat-containing protein</fullName>
    </submittedName>
</protein>
<sequence length="364" mass="41640">MPKSILIFFILILQTYSSISQNSYVDSLKLKAEKEPDVQKKLKHYIDISNNYFQKQLHYDSALVYLEKIRTIAHNEGIKERDIEAFAINNQAIIYYTLGDKERAVTYFNEGLSLSKKLNKPVRVALLYNNVGMIHKELEEYDKAITYLDSALTIVKTDVSKRLLGVVYTSLGETNYAMGNYKQATHYLKKGTQRLDSLKQPSSEADIVLAKSYNAEKKIDSAIIQAQKAFQQAKESKAPKSAYESSVLLSSLYSETGDIQKETFFLKTALSYNDSLSLSTSLDDIELKELKEQQREQELQLQTLKDKDLLYNILYLVGAAILIVLGILLFKIRKSAKLTKDIHEVQKNLIQSELERRGKKHQNQ</sequence>
<keyword evidence="2" id="KW-0963">Cytoplasm</keyword>
<keyword evidence="4 6" id="KW-0802">TPR repeat</keyword>
<organism evidence="8 9">
    <name type="scientific">Dokdonia pacifica</name>
    <dbReference type="NCBI Taxonomy" id="1627892"/>
    <lineage>
        <taxon>Bacteria</taxon>
        <taxon>Pseudomonadati</taxon>
        <taxon>Bacteroidota</taxon>
        <taxon>Flavobacteriia</taxon>
        <taxon>Flavobacteriales</taxon>
        <taxon>Flavobacteriaceae</taxon>
        <taxon>Dokdonia</taxon>
    </lineage>
</organism>
<dbReference type="Pfam" id="PF13424">
    <property type="entry name" value="TPR_12"/>
    <property type="match status" value="1"/>
</dbReference>
<evidence type="ECO:0000256" key="1">
    <source>
        <dbReference type="ARBA" id="ARBA00004496"/>
    </source>
</evidence>
<evidence type="ECO:0000256" key="5">
    <source>
        <dbReference type="ARBA" id="ARBA00038253"/>
    </source>
</evidence>
<name>A0A239B027_9FLAO</name>
<evidence type="ECO:0000256" key="7">
    <source>
        <dbReference type="SAM" id="Phobius"/>
    </source>
</evidence>
<keyword evidence="7" id="KW-0812">Transmembrane</keyword>
<keyword evidence="7" id="KW-1133">Transmembrane helix</keyword>
<feature type="repeat" description="TPR" evidence="6">
    <location>
        <begin position="125"/>
        <end position="158"/>
    </location>
</feature>
<dbReference type="PANTHER" id="PTHR46630:SF1">
    <property type="entry name" value="TETRATRICOPEPTIDE REPEAT PROTEIN 29"/>
    <property type="match status" value="1"/>
</dbReference>
<comment type="similarity">
    <text evidence="5">Belongs to the Rap family.</text>
</comment>
<evidence type="ECO:0000256" key="4">
    <source>
        <dbReference type="ARBA" id="ARBA00022803"/>
    </source>
</evidence>
<dbReference type="SUPFAM" id="SSF48452">
    <property type="entry name" value="TPR-like"/>
    <property type="match status" value="2"/>
</dbReference>
<dbReference type="Gene3D" id="1.25.40.10">
    <property type="entry name" value="Tetratricopeptide repeat domain"/>
    <property type="match status" value="2"/>
</dbReference>
<evidence type="ECO:0000313" key="8">
    <source>
        <dbReference type="EMBL" id="SNS00922.1"/>
    </source>
</evidence>
<proteinExistence type="inferred from homology"/>
<dbReference type="EMBL" id="FZNY01000005">
    <property type="protein sequence ID" value="SNS00922.1"/>
    <property type="molecule type" value="Genomic_DNA"/>
</dbReference>
<comment type="subcellular location">
    <subcellularLocation>
        <location evidence="1">Cytoplasm</location>
    </subcellularLocation>
</comment>
<gene>
    <name evidence="8" type="ORF">SAMN06265376_105234</name>
</gene>
<dbReference type="RefSeq" id="WP_143337159.1">
    <property type="nucleotide sequence ID" value="NZ_BMEP01000006.1"/>
</dbReference>
<keyword evidence="3" id="KW-0677">Repeat</keyword>
<accession>A0A239B027</accession>
<feature type="transmembrane region" description="Helical" evidence="7">
    <location>
        <begin position="309"/>
        <end position="330"/>
    </location>
</feature>
<dbReference type="SMART" id="SM00028">
    <property type="entry name" value="TPR"/>
    <property type="match status" value="4"/>
</dbReference>
<dbReference type="InterPro" id="IPR051476">
    <property type="entry name" value="Bac_ResReg_Asp_Phosphatase"/>
</dbReference>
<feature type="repeat" description="TPR" evidence="6">
    <location>
        <begin position="85"/>
        <end position="118"/>
    </location>
</feature>
<keyword evidence="9" id="KW-1185">Reference proteome</keyword>
<evidence type="ECO:0000256" key="3">
    <source>
        <dbReference type="ARBA" id="ARBA00022737"/>
    </source>
</evidence>
<dbReference type="AlphaFoldDB" id="A0A239B027"/>